<dbReference type="EMBL" id="CP045875">
    <property type="protein sequence ID" value="QGG49357.1"/>
    <property type="molecule type" value="Genomic_DNA"/>
</dbReference>
<dbReference type="AlphaFoldDB" id="A0A5Q2N3H3"/>
<dbReference type="EC" id="1.3.7.8" evidence="4"/>
<organism evidence="4 5">
    <name type="scientific">Heliorestis convoluta</name>
    <dbReference type="NCBI Taxonomy" id="356322"/>
    <lineage>
        <taxon>Bacteria</taxon>
        <taxon>Bacillati</taxon>
        <taxon>Bacillota</taxon>
        <taxon>Clostridia</taxon>
        <taxon>Eubacteriales</taxon>
        <taxon>Heliobacteriaceae</taxon>
        <taxon>Heliorestis</taxon>
    </lineage>
</organism>
<keyword evidence="3" id="KW-0408">Iron</keyword>
<evidence type="ECO:0000256" key="3">
    <source>
        <dbReference type="ARBA" id="ARBA00023014"/>
    </source>
</evidence>
<keyword evidence="3" id="KW-0411">Iron-sulfur</keyword>
<dbReference type="InterPro" id="IPR010327">
    <property type="entry name" value="FldB/FldC_alpha/beta"/>
</dbReference>
<sequence>MEFESVIWAVQDDMSKKVGITTTIPIEVVYAAGLRPVDLNNLFIAGEKPNEAVEKAEQAGYPRNICGWIKGLYTTLLESKEIEQVIAVTQGDCSNTHALMETWQAAGIEVIPFAFPYDGDYDLLKLQIEKLIKALHTDWDSVYLWKQKLDRIRQKAHQIDTWTWQKGSIDGKNNHQALVGCSDFDGNPDQYEAFLEHMLQAAIGQEQKGAVRLGYVGVPPISYDLYDYIENQGAQIVFNEVQRQFSMPFEVSDLVKQYQQYTYPYSIFHRLRDIEQEIERRNIAGIIHYTQSFCFRQIEDIILRQRLNVPILTLEGDRPGPIDARSRMRIDAFIDMLAY</sequence>
<dbReference type="Gene3D" id="3.40.50.11900">
    <property type="match status" value="1"/>
</dbReference>
<dbReference type="Pfam" id="PF06050">
    <property type="entry name" value="HGD-D"/>
    <property type="match status" value="1"/>
</dbReference>
<dbReference type="GO" id="GO:0016836">
    <property type="term" value="F:hydro-lyase activity"/>
    <property type="evidence" value="ECO:0007669"/>
    <property type="project" value="UniProtKB-ARBA"/>
</dbReference>
<evidence type="ECO:0000256" key="1">
    <source>
        <dbReference type="ARBA" id="ARBA00001966"/>
    </source>
</evidence>
<dbReference type="PANTHER" id="PTHR30548">
    <property type="entry name" value="2-HYDROXYGLUTARYL-COA DEHYDRATASE, D-COMPONENT-RELATED"/>
    <property type="match status" value="1"/>
</dbReference>
<dbReference type="KEGG" id="hcv:FTV88_3291"/>
<reference evidence="5" key="1">
    <citation type="submission" date="2019-11" db="EMBL/GenBank/DDBJ databases">
        <title>Genome sequence of Heliorestis convoluta strain HH, an alkaliphilic and minimalistic phototrophic bacterium from a soda lake in Egypt.</title>
        <authorList>
            <person name="Dewey E.D."/>
            <person name="Stokes L.M."/>
            <person name="Burchell B.M."/>
            <person name="Shaffer K.N."/>
            <person name="Huntington A.M."/>
            <person name="Baker J.M."/>
            <person name="Nadendla S."/>
            <person name="Giglio M.G."/>
            <person name="Touchman J.W."/>
            <person name="Blankenship R.E."/>
            <person name="Madigan M.T."/>
            <person name="Sattley W.M."/>
        </authorList>
    </citation>
    <scope>NUCLEOTIDE SEQUENCE [LARGE SCALE GENOMIC DNA]</scope>
    <source>
        <strain evidence="5">HH</strain>
    </source>
</reference>
<dbReference type="Proteomes" id="UP000366051">
    <property type="component" value="Chromosome"/>
</dbReference>
<accession>A0A5Q2N3H3</accession>
<comment type="similarity">
    <text evidence="2">Belongs to the FldB/FldC dehydratase alpha/beta subunit family.</text>
</comment>
<keyword evidence="4" id="KW-0560">Oxidoreductase</keyword>
<protein>
    <submittedName>
        <fullName evidence="4">2-hydroxyacyl-CoA dehydratase</fullName>
        <ecNumber evidence="4">1.3.7.8</ecNumber>
    </submittedName>
</protein>
<dbReference type="Gene3D" id="3.40.50.11890">
    <property type="match status" value="1"/>
</dbReference>
<evidence type="ECO:0000256" key="2">
    <source>
        <dbReference type="ARBA" id="ARBA00005806"/>
    </source>
</evidence>
<proteinExistence type="inferred from homology"/>
<gene>
    <name evidence="4" type="ORF">FTV88_3291</name>
</gene>
<dbReference type="GO" id="GO:0018522">
    <property type="term" value="F:benzoyl-CoA reductase activity"/>
    <property type="evidence" value="ECO:0007669"/>
    <property type="project" value="UniProtKB-EC"/>
</dbReference>
<evidence type="ECO:0000313" key="4">
    <source>
        <dbReference type="EMBL" id="QGG49357.1"/>
    </source>
</evidence>
<evidence type="ECO:0000313" key="5">
    <source>
        <dbReference type="Proteomes" id="UP000366051"/>
    </source>
</evidence>
<comment type="cofactor">
    <cofactor evidence="1">
        <name>[4Fe-4S] cluster</name>
        <dbReference type="ChEBI" id="CHEBI:49883"/>
    </cofactor>
</comment>
<dbReference type="GO" id="GO:0051536">
    <property type="term" value="F:iron-sulfur cluster binding"/>
    <property type="evidence" value="ECO:0007669"/>
    <property type="project" value="UniProtKB-KW"/>
</dbReference>
<name>A0A5Q2N3H3_9FIRM</name>
<keyword evidence="3" id="KW-0479">Metal-binding</keyword>
<keyword evidence="5" id="KW-1185">Reference proteome</keyword>
<dbReference type="PANTHER" id="PTHR30548:SF3">
    <property type="entry name" value="2-HYDROXYACYL-COA DEHYDRATASE"/>
    <property type="match status" value="1"/>
</dbReference>